<dbReference type="AlphaFoldDB" id="A0AA96VRB4"/>
<dbReference type="Proteomes" id="UP001301526">
    <property type="component" value="Chromosome"/>
</dbReference>
<organism evidence="1 2">
    <name type="scientific">Streptococcus iners subsp. hyiners</name>
    <dbReference type="NCBI Taxonomy" id="3028083"/>
    <lineage>
        <taxon>Bacteria</taxon>
        <taxon>Bacillati</taxon>
        <taxon>Bacillota</taxon>
        <taxon>Bacilli</taxon>
        <taxon>Lactobacillales</taxon>
        <taxon>Streptococcaceae</taxon>
        <taxon>Streptococcus</taxon>
        <taxon>Streptococcus iners</taxon>
    </lineage>
</organism>
<evidence type="ECO:0000313" key="1">
    <source>
        <dbReference type="EMBL" id="WNY49799.1"/>
    </source>
</evidence>
<evidence type="ECO:0000313" key="2">
    <source>
        <dbReference type="Proteomes" id="UP001301526"/>
    </source>
</evidence>
<keyword evidence="2" id="KW-1185">Reference proteome</keyword>
<gene>
    <name evidence="1" type="ORF">PW220_03935</name>
</gene>
<name>A0AA96VRB4_9STRE</name>
<dbReference type="EMBL" id="CP118734">
    <property type="protein sequence ID" value="WNY49799.1"/>
    <property type="molecule type" value="Genomic_DNA"/>
</dbReference>
<dbReference type="RefSeq" id="WP_248054475.1">
    <property type="nucleotide sequence ID" value="NZ_CP118734.1"/>
</dbReference>
<sequence>MLKSKKVRACLMEDSVFDQSIVGIFPKKSSDLLFILALLNSAIVNEIIHSINPTVNNSANYLKRIPIPKINEIDRQQLNKLVLGIVDNHEDNQRELDELFDRLYAKLS</sequence>
<reference evidence="1 2" key="1">
    <citation type="submission" date="2023-02" db="EMBL/GenBank/DDBJ databases">
        <title>Streptococcus sp. Genome Sequencing and Assembly.</title>
        <authorList>
            <person name="Shore S.M."/>
            <person name="Nicholson T.L."/>
        </authorList>
    </citation>
    <scope>NUCLEOTIDE SEQUENCE [LARGE SCALE GENOMIC DNA]</scope>
    <source>
        <strain evidence="1 2">29892</strain>
    </source>
</reference>
<proteinExistence type="predicted"/>
<protein>
    <submittedName>
        <fullName evidence="1">BREX-1 system adenine-specific DNA-methyltransferase PglX</fullName>
    </submittedName>
</protein>
<accession>A0AA96VRB4</accession>